<accession>A0ABZ2PX43</accession>
<gene>
    <name evidence="3" type="ORF">IHE29_10580</name>
</gene>
<evidence type="ECO:0000256" key="2">
    <source>
        <dbReference type="SAM" id="MobiDB-lite"/>
    </source>
</evidence>
<keyword evidence="1" id="KW-0175">Coiled coil</keyword>
<feature type="coiled-coil region" evidence="1">
    <location>
        <begin position="76"/>
        <end position="110"/>
    </location>
</feature>
<dbReference type="RefSeq" id="WP_338910728.1">
    <property type="nucleotide sequence ID" value="NZ_CP062176.1"/>
</dbReference>
<feature type="region of interest" description="Disordered" evidence="2">
    <location>
        <begin position="20"/>
        <end position="59"/>
    </location>
</feature>
<proteinExistence type="predicted"/>
<protein>
    <submittedName>
        <fullName evidence="3">Uncharacterized protein</fullName>
    </submittedName>
</protein>
<organism evidence="3 4">
    <name type="scientific">Mycetohabitans rhizoxinica</name>
    <dbReference type="NCBI Taxonomy" id="412963"/>
    <lineage>
        <taxon>Bacteria</taxon>
        <taxon>Pseudomonadati</taxon>
        <taxon>Pseudomonadota</taxon>
        <taxon>Betaproteobacteria</taxon>
        <taxon>Burkholderiales</taxon>
        <taxon>Burkholderiaceae</taxon>
        <taxon>Mycetohabitans</taxon>
    </lineage>
</organism>
<dbReference type="Proteomes" id="UP001493153">
    <property type="component" value="Chromosome"/>
</dbReference>
<keyword evidence="4" id="KW-1185">Reference proteome</keyword>
<feature type="region of interest" description="Disordered" evidence="2">
    <location>
        <begin position="255"/>
        <end position="285"/>
    </location>
</feature>
<sequence>MSETDAVQQSDAAELTKIAEHLVSDSSQDKPVDSPEQVADKAAQPGQTSEPILTLEVDGEKREIKQSELLADAQKYLSASKRLEEAQALRQQVETEREQLPQERAQLQQAIQHYTSQLTAFMQRVQPNWEQLLQTDTDEYVRQRHMWDTHLAELQRAQQAQSQLEQQQQAEQAQQLQAWALEERQKLLDALPEWQDPKKKDTEIDALNAYLCDVGFSEQERYSIVDHRIILTARKAMLYDQLLKSQNAALQRVQRAAPRVERPGTPDTSAPADATRKAAEARFSQDPSVDNLAAFIH</sequence>
<evidence type="ECO:0000256" key="1">
    <source>
        <dbReference type="SAM" id="Coils"/>
    </source>
</evidence>
<evidence type="ECO:0000313" key="4">
    <source>
        <dbReference type="Proteomes" id="UP001493153"/>
    </source>
</evidence>
<feature type="compositionally biased region" description="Basic and acidic residues" evidence="2">
    <location>
        <begin position="20"/>
        <end position="33"/>
    </location>
</feature>
<dbReference type="EMBL" id="CP062176">
    <property type="protein sequence ID" value="WXK39684.1"/>
    <property type="molecule type" value="Genomic_DNA"/>
</dbReference>
<evidence type="ECO:0000313" key="3">
    <source>
        <dbReference type="EMBL" id="WXK39684.1"/>
    </source>
</evidence>
<reference evidence="3 4" key="1">
    <citation type="submission" date="2020-09" db="EMBL/GenBank/DDBJ databases">
        <title>Genome sequences of Mycetohabitans spp.</title>
        <authorList>
            <person name="Carter M.E."/>
            <person name="Carpenter S.C.D."/>
            <person name="Bogdanove A.J."/>
        </authorList>
    </citation>
    <scope>NUCLEOTIDE SEQUENCE [LARGE SCALE GENOMIC DNA]</scope>
    <source>
        <strain evidence="3 4">B12</strain>
    </source>
</reference>
<name>A0ABZ2PX43_9BURK</name>